<dbReference type="EMBL" id="JRNH01000004">
    <property type="protein sequence ID" value="KGF21373.1"/>
    <property type="molecule type" value="Genomic_DNA"/>
</dbReference>
<comment type="similarity">
    <text evidence="7">Belongs to the ATPase delta chain family.</text>
</comment>
<evidence type="ECO:0000256" key="2">
    <source>
        <dbReference type="ARBA" id="ARBA00022448"/>
    </source>
</evidence>
<evidence type="ECO:0000256" key="5">
    <source>
        <dbReference type="ARBA" id="ARBA00023136"/>
    </source>
</evidence>
<dbReference type="EMBL" id="JRNH01000004">
    <property type="protein sequence ID" value="KGF21443.1"/>
    <property type="molecule type" value="Genomic_DNA"/>
</dbReference>
<sequence>MATATNEALANALAALESSASTAELSWATDLFGALNVIDENAALRRALTDPSREPEARASLVRSLFGERVGDKAREVLEGLARSRFSTERDLGDTLELVAAITATTVAEKVDGAAGLDKLQTELLGFVDLVASDHELQWALTDPQAPVDAKVELAQKLAPQASDVTRALLAQAVSHPRGLRPTALVERFAEIAAHRQQRFIATVSVTRPLTDSQRERLQAGLNSMYGRELRLNEVIDPSVVGGVRIVVGDEVVDATAASRLADLRRKLAS</sequence>
<name>A0A095YGQ8_9MICC</name>
<dbReference type="InterPro" id="IPR000711">
    <property type="entry name" value="ATPase_OSCP/dsu"/>
</dbReference>
<keyword evidence="2 7" id="KW-0813">Transport</keyword>
<gene>
    <name evidence="7" type="primary">atpH</name>
    <name evidence="8" type="ORF">HMPREF2128_01415</name>
    <name evidence="9" type="ORF">HMPREF2128_01830</name>
</gene>
<comment type="caution">
    <text evidence="9">The sequence shown here is derived from an EMBL/GenBank/DDBJ whole genome shotgun (WGS) entry which is preliminary data.</text>
</comment>
<evidence type="ECO:0000256" key="3">
    <source>
        <dbReference type="ARBA" id="ARBA00022781"/>
    </source>
</evidence>
<comment type="function">
    <text evidence="7">This protein is part of the stalk that links CF(0) to CF(1). It either transmits conformational changes from CF(0) to CF(1) or is implicated in proton conduction.</text>
</comment>
<dbReference type="GO" id="GO:0045259">
    <property type="term" value="C:proton-transporting ATP synthase complex"/>
    <property type="evidence" value="ECO:0007669"/>
    <property type="project" value="UniProtKB-KW"/>
</dbReference>
<dbReference type="Proteomes" id="UP000053528">
    <property type="component" value="Unassembled WGS sequence"/>
</dbReference>
<comment type="function">
    <text evidence="7">F(1)F(0) ATP synthase produces ATP from ADP in the presence of a proton or sodium gradient. F-type ATPases consist of two structural domains, F(1) containing the extramembraneous catalytic core and F(0) containing the membrane proton channel, linked together by a central stalk and a peripheral stalk. During catalysis, ATP synthesis in the catalytic domain of F(1) is coupled via a rotary mechanism of the central stalk subunits to proton translocation.</text>
</comment>
<evidence type="ECO:0000313" key="8">
    <source>
        <dbReference type="EMBL" id="KGF21373.1"/>
    </source>
</evidence>
<keyword evidence="4 7" id="KW-0406">Ion transport</keyword>
<keyword evidence="5 7" id="KW-0472">Membrane</keyword>
<dbReference type="RefSeq" id="WP_035754595.1">
    <property type="nucleotide sequence ID" value="NZ_JRNH01000004.1"/>
</dbReference>
<dbReference type="PANTHER" id="PTHR11910">
    <property type="entry name" value="ATP SYNTHASE DELTA CHAIN"/>
    <property type="match status" value="1"/>
</dbReference>
<evidence type="ECO:0000256" key="7">
    <source>
        <dbReference type="HAMAP-Rule" id="MF_01416"/>
    </source>
</evidence>
<dbReference type="AlphaFoldDB" id="A0A095YGQ8"/>
<evidence type="ECO:0000256" key="6">
    <source>
        <dbReference type="ARBA" id="ARBA00023310"/>
    </source>
</evidence>
<reference evidence="9 10" key="1">
    <citation type="submission" date="2014-07" db="EMBL/GenBank/DDBJ databases">
        <authorList>
            <person name="McCorrison J."/>
            <person name="Sanka R."/>
            <person name="Torralba M."/>
            <person name="Gillis M."/>
            <person name="Haft D.H."/>
            <person name="Methe B."/>
            <person name="Sutton G."/>
            <person name="Nelson K.E."/>
        </authorList>
    </citation>
    <scope>NUCLEOTIDE SEQUENCE [LARGE SCALE GENOMIC DNA]</scope>
    <source>
        <strain evidence="9 10">DNF00011</strain>
    </source>
</reference>
<evidence type="ECO:0000313" key="10">
    <source>
        <dbReference type="Proteomes" id="UP000053528"/>
    </source>
</evidence>
<dbReference type="NCBIfam" id="TIGR01145">
    <property type="entry name" value="ATP_synt_delta"/>
    <property type="match status" value="1"/>
</dbReference>
<organism evidence="9 10">
    <name type="scientific">Pseudoglutamicibacter albus DNF00011</name>
    <dbReference type="NCBI Taxonomy" id="1401063"/>
    <lineage>
        <taxon>Bacteria</taxon>
        <taxon>Bacillati</taxon>
        <taxon>Actinomycetota</taxon>
        <taxon>Actinomycetes</taxon>
        <taxon>Micrococcales</taxon>
        <taxon>Micrococcaceae</taxon>
        <taxon>Pseudoglutamicibacter</taxon>
    </lineage>
</organism>
<keyword evidence="3 7" id="KW-0375">Hydrogen ion transport</keyword>
<dbReference type="GO" id="GO:0005886">
    <property type="term" value="C:plasma membrane"/>
    <property type="evidence" value="ECO:0007669"/>
    <property type="project" value="UniProtKB-SubCell"/>
</dbReference>
<accession>A0A095YGQ8</accession>
<dbReference type="NCBIfam" id="NF009967">
    <property type="entry name" value="PRK13430.1"/>
    <property type="match status" value="1"/>
</dbReference>
<dbReference type="Pfam" id="PF00213">
    <property type="entry name" value="OSCP"/>
    <property type="match status" value="1"/>
</dbReference>
<dbReference type="HAMAP" id="MF_01416">
    <property type="entry name" value="ATP_synth_delta_bact"/>
    <property type="match status" value="1"/>
</dbReference>
<keyword evidence="6 7" id="KW-0066">ATP synthesis</keyword>
<keyword evidence="7" id="KW-1003">Cell membrane</keyword>
<proteinExistence type="inferred from homology"/>
<protein>
    <recommendedName>
        <fullName evidence="7">ATP synthase subunit delta</fullName>
    </recommendedName>
    <alternativeName>
        <fullName evidence="7">ATP synthase F(1) sector subunit delta</fullName>
    </alternativeName>
    <alternativeName>
        <fullName evidence="7">F-type ATPase subunit delta</fullName>
        <shortName evidence="7">F-ATPase subunit delta</shortName>
    </alternativeName>
</protein>
<keyword evidence="7" id="KW-0139">CF(1)</keyword>
<dbReference type="GO" id="GO:0046933">
    <property type="term" value="F:proton-transporting ATP synthase activity, rotational mechanism"/>
    <property type="evidence" value="ECO:0007669"/>
    <property type="project" value="UniProtKB-UniRule"/>
</dbReference>
<comment type="subcellular location">
    <subcellularLocation>
        <location evidence="7">Cell membrane</location>
        <topology evidence="7">Peripheral membrane protein</topology>
    </subcellularLocation>
    <subcellularLocation>
        <location evidence="1">Membrane</location>
    </subcellularLocation>
</comment>
<evidence type="ECO:0000256" key="1">
    <source>
        <dbReference type="ARBA" id="ARBA00004370"/>
    </source>
</evidence>
<evidence type="ECO:0000313" key="9">
    <source>
        <dbReference type="EMBL" id="KGF21443.1"/>
    </source>
</evidence>
<evidence type="ECO:0000256" key="4">
    <source>
        <dbReference type="ARBA" id="ARBA00023065"/>
    </source>
</evidence>